<evidence type="ECO:0000313" key="4">
    <source>
        <dbReference type="EMBL" id="SDT86863.1"/>
    </source>
</evidence>
<dbReference type="EMBL" id="LT629785">
    <property type="protein sequence ID" value="SDT86863.1"/>
    <property type="molecule type" value="Genomic_DNA"/>
</dbReference>
<dbReference type="InterPro" id="IPR019734">
    <property type="entry name" value="TPR_rpt"/>
</dbReference>
<dbReference type="RefSeq" id="WP_090192542.1">
    <property type="nucleotide sequence ID" value="NZ_LT629785.1"/>
</dbReference>
<dbReference type="InterPro" id="IPR011990">
    <property type="entry name" value="TPR-like_helical_dom_sf"/>
</dbReference>
<dbReference type="PROSITE" id="PS50293">
    <property type="entry name" value="TPR_REGION"/>
    <property type="match status" value="1"/>
</dbReference>
<sequence length="708" mass="80987">MMPQSVDELIEKAKEQRGRKRYEEALVSSLAAVEQDADNGQAWWQVALCRQALGDTKKTIFALRKTVELIPGAGNAWARLGDLLLENEEFEDARSAFEEALLIDPEQTTALAGMSSIYKIEDDKDQDVEEVSVLERLERLSTLSEVQSNRLGTLHYRNDRAYEAIRCWKLGEGERFNIGLAYNTEAISQDADAIDMWRLCLRDSPDWERPKERISTVLPRLLQLALKARQLGDTILPEEQWFDHYMNPFQLLNALEVDDLSELDPKAIQKLKKILLQEIDLEDGRVSWMPGTLIDKSRAIGLCDELNDEKKKDWHWQVFTNKPLLGFLTIGAHEHFLVNASFSELETIDRIEWDDDFLEWMGRIFALQLDRILTKAIEQGNAILVECLLDGRRWVPDAMVDECFRSAQRAVERLANPLHEYLAKADSVRPSVSGLEAILKRGNFLVIMNLLPAFFEKQQNDAVHSVRRLAAKAFNVHEDIELSREIIELAKKFKFRSADANRTIEADVESIEVLIRQERKHEVRLTKGGERWEITKKGVLQGSRHIAAADVTDTRWGALITNQNGVKVWDFLIAFKAVDGRSLVFNWTAKGSESEKSNEFFGQFIDAAMHYIYPSLIERTQAKLASDVPINIGPCKIERHGIRFQVKGWIFSDEHFIPWHRVSVLMDNGDLTVSDNSSPRKRVSFSLRETNNAYLLKILATIKNGAED</sequence>
<dbReference type="STRING" id="364197.SAMN05216296_0057"/>
<dbReference type="SUPFAM" id="SSF48452">
    <property type="entry name" value="TPR-like"/>
    <property type="match status" value="1"/>
</dbReference>
<accession>A0A1H2DVK1</accession>
<keyword evidence="2 3" id="KW-0802">TPR repeat</keyword>
<keyword evidence="5" id="KW-1185">Reference proteome</keyword>
<dbReference type="OrthoDB" id="9776053at2"/>
<dbReference type="Proteomes" id="UP000243232">
    <property type="component" value="Chromosome I"/>
</dbReference>
<evidence type="ECO:0000313" key="5">
    <source>
        <dbReference type="Proteomes" id="UP000243232"/>
    </source>
</evidence>
<feature type="repeat" description="TPR" evidence="3">
    <location>
        <begin position="74"/>
        <end position="107"/>
    </location>
</feature>
<organism evidence="4 5">
    <name type="scientific">Pseudomonas pohangensis</name>
    <dbReference type="NCBI Taxonomy" id="364197"/>
    <lineage>
        <taxon>Bacteria</taxon>
        <taxon>Pseudomonadati</taxon>
        <taxon>Pseudomonadota</taxon>
        <taxon>Gammaproteobacteria</taxon>
        <taxon>Pseudomonadales</taxon>
        <taxon>Pseudomonadaceae</taxon>
        <taxon>Pseudomonas</taxon>
    </lineage>
</organism>
<evidence type="ECO:0000256" key="3">
    <source>
        <dbReference type="PROSITE-ProRule" id="PRU00339"/>
    </source>
</evidence>
<dbReference type="Pfam" id="PF07719">
    <property type="entry name" value="TPR_2"/>
    <property type="match status" value="1"/>
</dbReference>
<protein>
    <submittedName>
        <fullName evidence="4">Tetratricopeptide repeat-containing protein</fullName>
    </submittedName>
</protein>
<proteinExistence type="predicted"/>
<keyword evidence="1" id="KW-0677">Repeat</keyword>
<reference evidence="5" key="1">
    <citation type="submission" date="2016-10" db="EMBL/GenBank/DDBJ databases">
        <authorList>
            <person name="Varghese N."/>
            <person name="Submissions S."/>
        </authorList>
    </citation>
    <scope>NUCLEOTIDE SEQUENCE [LARGE SCALE GENOMIC DNA]</scope>
    <source>
        <strain evidence="5">DSM 17875</strain>
    </source>
</reference>
<dbReference type="InterPro" id="IPR013105">
    <property type="entry name" value="TPR_2"/>
</dbReference>
<gene>
    <name evidence="4" type="ORF">SAMN05216296_0057</name>
</gene>
<dbReference type="AlphaFoldDB" id="A0A1H2DVK1"/>
<dbReference type="Gene3D" id="1.25.40.10">
    <property type="entry name" value="Tetratricopeptide repeat domain"/>
    <property type="match status" value="1"/>
</dbReference>
<dbReference type="PROSITE" id="PS50005">
    <property type="entry name" value="TPR"/>
    <property type="match status" value="1"/>
</dbReference>
<evidence type="ECO:0000256" key="1">
    <source>
        <dbReference type="ARBA" id="ARBA00022737"/>
    </source>
</evidence>
<name>A0A1H2DVK1_9PSED</name>
<dbReference type="SMART" id="SM00028">
    <property type="entry name" value="TPR"/>
    <property type="match status" value="3"/>
</dbReference>
<evidence type="ECO:0000256" key="2">
    <source>
        <dbReference type="ARBA" id="ARBA00022803"/>
    </source>
</evidence>